<accession>A0A246K3E9</accession>
<dbReference type="AlphaFoldDB" id="A0A246K3E9"/>
<dbReference type="EMBL" id="NISJ01000002">
    <property type="protein sequence ID" value="OWR00077.1"/>
    <property type="molecule type" value="Genomic_DNA"/>
</dbReference>
<keyword evidence="1" id="KW-0472">Membrane</keyword>
<keyword evidence="1" id="KW-0812">Transmembrane</keyword>
<dbReference type="Proteomes" id="UP000197097">
    <property type="component" value="Unassembled WGS sequence"/>
</dbReference>
<comment type="caution">
    <text evidence="2">The sequence shown here is derived from an EMBL/GenBank/DDBJ whole genome shotgun (WGS) entry which is preliminary data.</text>
</comment>
<gene>
    <name evidence="2" type="ORF">CDQ91_04670</name>
</gene>
<protein>
    <submittedName>
        <fullName evidence="2">Uncharacterized protein</fullName>
    </submittedName>
</protein>
<sequence>MTQTWTCAGELVGMSRFDRANKVRHLGIISTLVMLVGAISGNLYLLFAGMTLAGVLGTFLLCEQCSRIYLRKPLRWLLTGQGDGVCVKCEHRN</sequence>
<keyword evidence="1" id="KW-1133">Transmembrane helix</keyword>
<feature type="transmembrane region" description="Helical" evidence="1">
    <location>
        <begin position="23"/>
        <end position="39"/>
    </location>
</feature>
<proteinExistence type="predicted"/>
<name>A0A246K3E9_9SPHN</name>
<keyword evidence="3" id="KW-1185">Reference proteome</keyword>
<evidence type="ECO:0000256" key="1">
    <source>
        <dbReference type="SAM" id="Phobius"/>
    </source>
</evidence>
<organism evidence="2 3">
    <name type="scientific">Sphingopyxis witflariensis</name>
    <dbReference type="NCBI Taxonomy" id="173675"/>
    <lineage>
        <taxon>Bacteria</taxon>
        <taxon>Pseudomonadati</taxon>
        <taxon>Pseudomonadota</taxon>
        <taxon>Alphaproteobacteria</taxon>
        <taxon>Sphingomonadales</taxon>
        <taxon>Sphingomonadaceae</taxon>
        <taxon>Sphingopyxis</taxon>
    </lineage>
</organism>
<evidence type="ECO:0000313" key="2">
    <source>
        <dbReference type="EMBL" id="OWR00077.1"/>
    </source>
</evidence>
<reference evidence="2 3" key="1">
    <citation type="journal article" date="2002" name="Int. J. Syst. Evol. Microbiol.">
        <title>Sphingopyxis witflariensis sp. nov., isolated from activated sludge.</title>
        <authorList>
            <person name="Kampfer P."/>
            <person name="Witzenberger R."/>
            <person name="Denner E.B."/>
            <person name="Busse H.J."/>
            <person name="Neef A."/>
        </authorList>
    </citation>
    <scope>NUCLEOTIDE SEQUENCE [LARGE SCALE GENOMIC DNA]</scope>
    <source>
        <strain evidence="2 3">DSM 14551</strain>
    </source>
</reference>
<evidence type="ECO:0000313" key="3">
    <source>
        <dbReference type="Proteomes" id="UP000197097"/>
    </source>
</evidence>